<organism evidence="5 6">
    <name type="scientific">Mortierella isabellina</name>
    <name type="common">Filamentous fungus</name>
    <name type="synonym">Umbelopsis isabellina</name>
    <dbReference type="NCBI Taxonomy" id="91625"/>
    <lineage>
        <taxon>Eukaryota</taxon>
        <taxon>Fungi</taxon>
        <taxon>Fungi incertae sedis</taxon>
        <taxon>Mucoromycota</taxon>
        <taxon>Mucoromycotina</taxon>
        <taxon>Umbelopsidomycetes</taxon>
        <taxon>Umbelopsidales</taxon>
        <taxon>Umbelopsidaceae</taxon>
        <taxon>Umbelopsis</taxon>
    </lineage>
</organism>
<comment type="caution">
    <text evidence="5">The sequence shown here is derived from an EMBL/GenBank/DDBJ whole genome shotgun (WGS) entry which is preliminary data.</text>
</comment>
<comment type="similarity">
    <text evidence="1">Belongs to the glycosyl hydrolase 18 family.</text>
</comment>
<evidence type="ECO:0000256" key="3">
    <source>
        <dbReference type="SAM" id="SignalP"/>
    </source>
</evidence>
<feature type="signal peptide" evidence="3">
    <location>
        <begin position="1"/>
        <end position="18"/>
    </location>
</feature>
<dbReference type="PANTHER" id="PTHR46066:SF2">
    <property type="entry name" value="CHITINASE DOMAIN-CONTAINING PROTEIN 1"/>
    <property type="match status" value="1"/>
</dbReference>
<accession>A0A8H7PPN6</accession>
<dbReference type="OrthoDB" id="10254444at2759"/>
<keyword evidence="6" id="KW-1185">Reference proteome</keyword>
<evidence type="ECO:0000256" key="1">
    <source>
        <dbReference type="ARBA" id="ARBA00009336"/>
    </source>
</evidence>
<dbReference type="Gene3D" id="3.10.50.10">
    <property type="match status" value="1"/>
</dbReference>
<evidence type="ECO:0000256" key="2">
    <source>
        <dbReference type="ARBA" id="ARBA00040976"/>
    </source>
</evidence>
<dbReference type="Gene3D" id="3.20.20.80">
    <property type="entry name" value="Glycosidases"/>
    <property type="match status" value="1"/>
</dbReference>
<evidence type="ECO:0000313" key="5">
    <source>
        <dbReference type="EMBL" id="KAG2177001.1"/>
    </source>
</evidence>
<evidence type="ECO:0000259" key="4">
    <source>
        <dbReference type="PROSITE" id="PS51910"/>
    </source>
</evidence>
<dbReference type="EMBL" id="JAEPQZ010000009">
    <property type="protein sequence ID" value="KAG2177001.1"/>
    <property type="molecule type" value="Genomic_DNA"/>
</dbReference>
<feature type="domain" description="GH18" evidence="4">
    <location>
        <begin position="71"/>
        <end position="382"/>
    </location>
</feature>
<reference evidence="5" key="1">
    <citation type="submission" date="2020-12" db="EMBL/GenBank/DDBJ databases">
        <title>Metabolic potential, ecology and presence of endohyphal bacteria is reflected in genomic diversity of Mucoromycotina.</title>
        <authorList>
            <person name="Muszewska A."/>
            <person name="Okrasinska A."/>
            <person name="Steczkiewicz K."/>
            <person name="Drgas O."/>
            <person name="Orlowska M."/>
            <person name="Perlinska-Lenart U."/>
            <person name="Aleksandrzak-Piekarczyk T."/>
            <person name="Szatraj K."/>
            <person name="Zielenkiewicz U."/>
            <person name="Pilsyk S."/>
            <person name="Malc E."/>
            <person name="Mieczkowski P."/>
            <person name="Kruszewska J.S."/>
            <person name="Biernat P."/>
            <person name="Pawlowska J."/>
        </authorList>
    </citation>
    <scope>NUCLEOTIDE SEQUENCE</scope>
    <source>
        <strain evidence="5">WA0000067209</strain>
    </source>
</reference>
<dbReference type="InterPro" id="IPR029070">
    <property type="entry name" value="Chitinase_insertion_sf"/>
</dbReference>
<dbReference type="PANTHER" id="PTHR46066">
    <property type="entry name" value="CHITINASE DOMAIN-CONTAINING PROTEIN 1 FAMILY MEMBER"/>
    <property type="match status" value="1"/>
</dbReference>
<protein>
    <recommendedName>
        <fullName evidence="2">Chitinase domain-containing protein 1</fullName>
    </recommendedName>
</protein>
<dbReference type="GO" id="GO:0070492">
    <property type="term" value="F:oligosaccharide binding"/>
    <property type="evidence" value="ECO:0007669"/>
    <property type="project" value="TreeGrafter"/>
</dbReference>
<evidence type="ECO:0000313" key="6">
    <source>
        <dbReference type="Proteomes" id="UP000654370"/>
    </source>
</evidence>
<dbReference type="PROSITE" id="PS51910">
    <property type="entry name" value="GH18_2"/>
    <property type="match status" value="1"/>
</dbReference>
<dbReference type="AlphaFoldDB" id="A0A8H7PPN6"/>
<keyword evidence="3" id="KW-0732">Signal</keyword>
<feature type="non-terminal residue" evidence="5">
    <location>
        <position position="1"/>
    </location>
</feature>
<dbReference type="InterPro" id="IPR001223">
    <property type="entry name" value="Glyco_hydro18_cat"/>
</dbReference>
<name>A0A8H7PPN6_MORIS</name>
<dbReference type="GO" id="GO:0008061">
    <property type="term" value="F:chitin binding"/>
    <property type="evidence" value="ECO:0007669"/>
    <property type="project" value="InterPro"/>
</dbReference>
<dbReference type="GO" id="GO:0005975">
    <property type="term" value="P:carbohydrate metabolic process"/>
    <property type="evidence" value="ECO:0007669"/>
    <property type="project" value="InterPro"/>
</dbReference>
<dbReference type="Proteomes" id="UP000654370">
    <property type="component" value="Unassembled WGS sequence"/>
</dbReference>
<dbReference type="SMART" id="SM00636">
    <property type="entry name" value="Glyco_18"/>
    <property type="match status" value="1"/>
</dbReference>
<dbReference type="Pfam" id="PF00704">
    <property type="entry name" value="Glyco_hydro_18"/>
    <property type="match status" value="1"/>
</dbReference>
<proteinExistence type="inferred from homology"/>
<dbReference type="GO" id="GO:0012505">
    <property type="term" value="C:endomembrane system"/>
    <property type="evidence" value="ECO:0007669"/>
    <property type="project" value="TreeGrafter"/>
</dbReference>
<dbReference type="InterPro" id="IPR011583">
    <property type="entry name" value="Chitinase_II/V-like_cat"/>
</dbReference>
<dbReference type="SUPFAM" id="SSF51445">
    <property type="entry name" value="(Trans)glycosidases"/>
    <property type="match status" value="1"/>
</dbReference>
<sequence>MVKTTLLAALLYPLAAFAHEAMHAHPGEQLVLTPTKKFSCSLRTHHPQAESLLASQVEYDEDHAHVKKFTGDTLAYVTPWNNHGYDVVKQFKGKFDYVSPVWFYIDTLDDGEFTITGAHDVDRDWMDEVRTVVDGRKVGKIVPRFQFRGWNRERLQAFVKSPSDAKMLAKHIFFQVGRHGFDGIVLECGFPSFFGQLLKELSIGLHQEGLELLVVLPPVRDDISKEIMSAEVFAALGQIVDRFSLMSYDYSSGNPAGGPSSPIDWIEDNIEHLTNEDNRHKLLVGINMYAMSYKEGEAPEAKVMNSVLDIIREMHEDGTTVDLVWDKENEEHNFQVSQDDGLTEGPTIWLPTPKYIKSRVHLAEDWGVGLALWEVGQGLDGF</sequence>
<gene>
    <name evidence="5" type="ORF">INT43_007655</name>
</gene>
<feature type="chain" id="PRO_5034166460" description="Chitinase domain-containing protein 1" evidence="3">
    <location>
        <begin position="19"/>
        <end position="382"/>
    </location>
</feature>
<dbReference type="InterPro" id="IPR017853">
    <property type="entry name" value="GH"/>
</dbReference>